<evidence type="ECO:0000256" key="3">
    <source>
        <dbReference type="ARBA" id="ARBA00023125"/>
    </source>
</evidence>
<comment type="similarity">
    <text evidence="1">Belongs to the BlaI transcriptional regulatory family.</text>
</comment>
<dbReference type="SUPFAM" id="SSF46785">
    <property type="entry name" value="Winged helix' DNA-binding domain"/>
    <property type="match status" value="1"/>
</dbReference>
<reference evidence="5" key="1">
    <citation type="submission" date="2020-01" db="EMBL/GenBank/DDBJ databases">
        <title>Insect and environment-associated Actinomycetes.</title>
        <authorList>
            <person name="Currrie C."/>
            <person name="Chevrette M."/>
            <person name="Carlson C."/>
            <person name="Stubbendieck R."/>
            <person name="Wendt-Pienkowski E."/>
        </authorList>
    </citation>
    <scope>NUCLEOTIDE SEQUENCE</scope>
    <source>
        <strain evidence="5">SID12501</strain>
    </source>
</reference>
<comment type="caution">
    <text evidence="5">The sequence shown here is derived from an EMBL/GenBank/DDBJ whole genome shotgun (WGS) entry which is preliminary data.</text>
</comment>
<proteinExistence type="inferred from homology"/>
<evidence type="ECO:0000313" key="5">
    <source>
        <dbReference type="EMBL" id="NEC92625.1"/>
    </source>
</evidence>
<dbReference type="GO" id="GO:0045892">
    <property type="term" value="P:negative regulation of DNA-templated transcription"/>
    <property type="evidence" value="ECO:0007669"/>
    <property type="project" value="InterPro"/>
</dbReference>
<dbReference type="GO" id="GO:0003677">
    <property type="term" value="F:DNA binding"/>
    <property type="evidence" value="ECO:0007669"/>
    <property type="project" value="UniProtKB-KW"/>
</dbReference>
<organism evidence="5">
    <name type="scientific">Streptomyces sp. SID12501</name>
    <dbReference type="NCBI Taxonomy" id="2706042"/>
    <lineage>
        <taxon>Bacteria</taxon>
        <taxon>Bacillati</taxon>
        <taxon>Actinomycetota</taxon>
        <taxon>Actinomycetes</taxon>
        <taxon>Kitasatosporales</taxon>
        <taxon>Streptomycetaceae</taxon>
        <taxon>Streptomyces</taxon>
    </lineage>
</organism>
<keyword evidence="2" id="KW-0805">Transcription regulation</keyword>
<dbReference type="InterPro" id="IPR036388">
    <property type="entry name" value="WH-like_DNA-bd_sf"/>
</dbReference>
<dbReference type="Gene3D" id="1.10.10.10">
    <property type="entry name" value="Winged helix-like DNA-binding domain superfamily/Winged helix DNA-binding domain"/>
    <property type="match status" value="1"/>
</dbReference>
<keyword evidence="3" id="KW-0238">DNA-binding</keyword>
<dbReference type="Pfam" id="PF03965">
    <property type="entry name" value="Penicillinase_R"/>
    <property type="match status" value="1"/>
</dbReference>
<dbReference type="RefSeq" id="WP_164324478.1">
    <property type="nucleotide sequence ID" value="NZ_JAAGLU010000085.1"/>
</dbReference>
<accession>A0A6B3C735</accession>
<gene>
    <name evidence="5" type="ORF">G3I71_44330</name>
</gene>
<dbReference type="EMBL" id="JAAGLU010000085">
    <property type="protein sequence ID" value="NEC92625.1"/>
    <property type="molecule type" value="Genomic_DNA"/>
</dbReference>
<evidence type="ECO:0000256" key="4">
    <source>
        <dbReference type="ARBA" id="ARBA00023163"/>
    </source>
</evidence>
<protein>
    <submittedName>
        <fullName evidence="5">BlaI/MecI/CopY family transcriptional regulator</fullName>
    </submittedName>
</protein>
<dbReference type="AlphaFoldDB" id="A0A6B3C735"/>
<sequence length="137" mass="14842">MGDRTSGESGGVTGRRARGELESGVLAALWAAHEPLTARQVQERLPGDLAYTTVLTILSRLHDKGMLVRHPAGRGYAFAPVRDEASDTAVRMHGLLKRGSDREAVLSRFVDELSLEDEQLLHRLLGEQDAGRGDGGQ</sequence>
<name>A0A6B3C735_9ACTN</name>
<dbReference type="InterPro" id="IPR005650">
    <property type="entry name" value="BlaI_family"/>
</dbReference>
<evidence type="ECO:0000256" key="1">
    <source>
        <dbReference type="ARBA" id="ARBA00011046"/>
    </source>
</evidence>
<evidence type="ECO:0000256" key="2">
    <source>
        <dbReference type="ARBA" id="ARBA00023015"/>
    </source>
</evidence>
<dbReference type="InterPro" id="IPR036390">
    <property type="entry name" value="WH_DNA-bd_sf"/>
</dbReference>
<keyword evidence="4" id="KW-0804">Transcription</keyword>